<evidence type="ECO:0000256" key="2">
    <source>
        <dbReference type="ARBA" id="ARBA00023054"/>
    </source>
</evidence>
<keyword evidence="2 3" id="KW-0175">Coiled coil</keyword>
<dbReference type="SMART" id="SM00784">
    <property type="entry name" value="SPT2"/>
    <property type="match status" value="1"/>
</dbReference>
<protein>
    <recommendedName>
        <fullName evidence="8">SPT2-domain-containing protein</fullName>
    </recommendedName>
</protein>
<accession>A0A9W9AE75</accession>
<keyword evidence="7" id="KW-1185">Reference proteome</keyword>
<evidence type="ECO:0000256" key="3">
    <source>
        <dbReference type="SAM" id="Coils"/>
    </source>
</evidence>
<name>A0A9W9AE75_9AGAR</name>
<dbReference type="GO" id="GO:0003677">
    <property type="term" value="F:DNA binding"/>
    <property type="evidence" value="ECO:0007669"/>
    <property type="project" value="TreeGrafter"/>
</dbReference>
<dbReference type="PANTHER" id="PTHR22691:SF8">
    <property type="entry name" value="PROTEIN SPT2 HOMOLOG"/>
    <property type="match status" value="1"/>
</dbReference>
<feature type="region of interest" description="Disordered" evidence="4">
    <location>
        <begin position="142"/>
        <end position="224"/>
    </location>
</feature>
<comment type="caution">
    <text evidence="6">The sequence shown here is derived from an EMBL/GenBank/DDBJ whole genome shotgun (WGS) entry which is preliminary data.</text>
</comment>
<proteinExistence type="inferred from homology"/>
<evidence type="ECO:0000256" key="4">
    <source>
        <dbReference type="SAM" id="MobiDB-lite"/>
    </source>
</evidence>
<feature type="coiled-coil region" evidence="3">
    <location>
        <begin position="461"/>
        <end position="488"/>
    </location>
</feature>
<feature type="compositionally biased region" description="Polar residues" evidence="4">
    <location>
        <begin position="312"/>
        <end position="334"/>
    </location>
</feature>
<dbReference type="GO" id="GO:0006360">
    <property type="term" value="P:transcription by RNA polymerase I"/>
    <property type="evidence" value="ECO:0007669"/>
    <property type="project" value="TreeGrafter"/>
</dbReference>
<comment type="similarity">
    <text evidence="1">Belongs to the SPT2 family.</text>
</comment>
<evidence type="ECO:0000256" key="1">
    <source>
        <dbReference type="ARBA" id="ARBA00006461"/>
    </source>
</evidence>
<keyword evidence="5" id="KW-0472">Membrane</keyword>
<dbReference type="GO" id="GO:0005730">
    <property type="term" value="C:nucleolus"/>
    <property type="evidence" value="ECO:0007669"/>
    <property type="project" value="TreeGrafter"/>
</dbReference>
<evidence type="ECO:0008006" key="8">
    <source>
        <dbReference type="Google" id="ProtNLM"/>
    </source>
</evidence>
<gene>
    <name evidence="6" type="ORF">J3R30DRAFT_3469785</name>
</gene>
<feature type="region of interest" description="Disordered" evidence="4">
    <location>
        <begin position="78"/>
        <end position="124"/>
    </location>
</feature>
<feature type="region of interest" description="Disordered" evidence="4">
    <location>
        <begin position="295"/>
        <end position="408"/>
    </location>
</feature>
<evidence type="ECO:0000313" key="6">
    <source>
        <dbReference type="EMBL" id="KAJ4480151.1"/>
    </source>
</evidence>
<keyword evidence="5" id="KW-0812">Transmembrane</keyword>
<evidence type="ECO:0000313" key="7">
    <source>
        <dbReference type="Proteomes" id="UP001150266"/>
    </source>
</evidence>
<dbReference type="GO" id="GO:0006334">
    <property type="term" value="P:nucleosome assembly"/>
    <property type="evidence" value="ECO:0007669"/>
    <property type="project" value="TreeGrafter"/>
</dbReference>
<dbReference type="AlphaFoldDB" id="A0A9W9AE75"/>
<dbReference type="PANTHER" id="PTHR22691">
    <property type="entry name" value="YEAST SPT2-RELATED"/>
    <property type="match status" value="1"/>
</dbReference>
<sequence length="488" mass="54659">MPQLTTVNKHKQLSVSSPLATTYKAFFVISSISQLSFFLVLSPSLWSLSQMSSFASLMALSATYTQASQDQAQAKLAERTRREAEAKKRQLEQEKKDREREAQMRLKHFEQQKKDEERKKRKEEERKAIEAAVERRKAAERDALLHGPAKKSSSHRTSSASQVRRRAPANDADDDDGPKSEPLTREELRERKLQAELRRQFTSAKRSTTTGGYHRHGKHLPGGAVDITTTGLPSTGSSSGSVKARLAAIPNTLTKLNTVKRDTRTIDEILQDRAKAKEQKILDGQDALAFDDWFGTKKKEKSRPSSLGPASGENTPKSAASASRSTGTPPIQSTKKVKPTPSSRPLLKPSTSKLNPRPSEKSEKYSPPKLSRPNARPSGSVPKKRTRSLSRSESPHPKRRAISSEHLDDEVDAEALDVSGLIWGIMGKNRNHYVNMDVFSDDEDMEVDASALEREEKRSARIARQEELAALEAEKRHEEEKRRRKMRA</sequence>
<dbReference type="Proteomes" id="UP001150266">
    <property type="component" value="Unassembled WGS sequence"/>
</dbReference>
<organism evidence="6 7">
    <name type="scientific">Lentinula aciculospora</name>
    <dbReference type="NCBI Taxonomy" id="153920"/>
    <lineage>
        <taxon>Eukaryota</taxon>
        <taxon>Fungi</taxon>
        <taxon>Dikarya</taxon>
        <taxon>Basidiomycota</taxon>
        <taxon>Agaricomycotina</taxon>
        <taxon>Agaricomycetes</taxon>
        <taxon>Agaricomycetidae</taxon>
        <taxon>Agaricales</taxon>
        <taxon>Marasmiineae</taxon>
        <taxon>Omphalotaceae</taxon>
        <taxon>Lentinula</taxon>
    </lineage>
</organism>
<reference evidence="6" key="1">
    <citation type="submission" date="2022-08" db="EMBL/GenBank/DDBJ databases">
        <title>A Global Phylogenomic Analysis of the Shiitake Genus Lentinula.</title>
        <authorList>
            <consortium name="DOE Joint Genome Institute"/>
            <person name="Sierra-Patev S."/>
            <person name="Min B."/>
            <person name="Naranjo-Ortiz M."/>
            <person name="Looney B."/>
            <person name="Konkel Z."/>
            <person name="Slot J.C."/>
            <person name="Sakamoto Y."/>
            <person name="Steenwyk J.L."/>
            <person name="Rokas A."/>
            <person name="Carro J."/>
            <person name="Camarero S."/>
            <person name="Ferreira P."/>
            <person name="Molpeceres G."/>
            <person name="Ruiz-Duenas F.J."/>
            <person name="Serrano A."/>
            <person name="Henrissat B."/>
            <person name="Drula E."/>
            <person name="Hughes K.W."/>
            <person name="Mata J.L."/>
            <person name="Ishikawa N.K."/>
            <person name="Vargas-Isla R."/>
            <person name="Ushijima S."/>
            <person name="Smith C.A."/>
            <person name="Ahrendt S."/>
            <person name="Andreopoulos W."/>
            <person name="He G."/>
            <person name="Labutti K."/>
            <person name="Lipzen A."/>
            <person name="Ng V."/>
            <person name="Riley R."/>
            <person name="Sandor L."/>
            <person name="Barry K."/>
            <person name="Martinez A.T."/>
            <person name="Xiao Y."/>
            <person name="Gibbons J.G."/>
            <person name="Terashima K."/>
            <person name="Grigoriev I.V."/>
            <person name="Hibbett D.S."/>
        </authorList>
    </citation>
    <scope>NUCLEOTIDE SEQUENCE</scope>
    <source>
        <strain evidence="6">JLM2183</strain>
    </source>
</reference>
<evidence type="ECO:0000256" key="5">
    <source>
        <dbReference type="SAM" id="Phobius"/>
    </source>
</evidence>
<feature type="compositionally biased region" description="Basic and acidic residues" evidence="4">
    <location>
        <begin position="177"/>
        <end position="199"/>
    </location>
</feature>
<dbReference type="EMBL" id="JAOTPV010000007">
    <property type="protein sequence ID" value="KAJ4480151.1"/>
    <property type="molecule type" value="Genomic_DNA"/>
</dbReference>
<dbReference type="OrthoDB" id="6259853at2759"/>
<keyword evidence="5" id="KW-1133">Transmembrane helix</keyword>
<dbReference type="Pfam" id="PF08243">
    <property type="entry name" value="SPT2"/>
    <property type="match status" value="1"/>
</dbReference>
<feature type="compositionally biased region" description="Polar residues" evidence="4">
    <location>
        <begin position="200"/>
        <end position="211"/>
    </location>
</feature>
<feature type="transmembrane region" description="Helical" evidence="5">
    <location>
        <begin position="25"/>
        <end position="48"/>
    </location>
</feature>
<dbReference type="InterPro" id="IPR013256">
    <property type="entry name" value="Chromatin_SPT2"/>
</dbReference>
<dbReference type="GO" id="GO:0042393">
    <property type="term" value="F:histone binding"/>
    <property type="evidence" value="ECO:0007669"/>
    <property type="project" value="TreeGrafter"/>
</dbReference>